<dbReference type="AlphaFoldDB" id="A0A7S0VY81"/>
<feature type="transmembrane region" description="Helical" evidence="5">
    <location>
        <begin position="91"/>
        <end position="110"/>
    </location>
</feature>
<feature type="transmembrane region" description="Helical" evidence="5">
    <location>
        <begin position="260"/>
        <end position="282"/>
    </location>
</feature>
<gene>
    <name evidence="6" type="ORF">HTEP1355_LOCUS14602</name>
</gene>
<keyword evidence="4 5" id="KW-0472">Membrane</keyword>
<evidence type="ECO:0000256" key="4">
    <source>
        <dbReference type="ARBA" id="ARBA00023136"/>
    </source>
</evidence>
<dbReference type="GO" id="GO:0015165">
    <property type="term" value="F:pyrimidine nucleotide-sugar transmembrane transporter activity"/>
    <property type="evidence" value="ECO:0007669"/>
    <property type="project" value="InterPro"/>
</dbReference>
<keyword evidence="3 5" id="KW-1133">Transmembrane helix</keyword>
<feature type="transmembrane region" description="Helical" evidence="5">
    <location>
        <begin position="326"/>
        <end position="351"/>
    </location>
</feature>
<reference evidence="6" key="1">
    <citation type="submission" date="2021-01" db="EMBL/GenBank/DDBJ databases">
        <authorList>
            <person name="Corre E."/>
            <person name="Pelletier E."/>
            <person name="Niang G."/>
            <person name="Scheremetjew M."/>
            <person name="Finn R."/>
            <person name="Kale V."/>
            <person name="Holt S."/>
            <person name="Cochrane G."/>
            <person name="Meng A."/>
            <person name="Brown T."/>
            <person name="Cohen L."/>
        </authorList>
    </citation>
    <scope>NUCLEOTIDE SEQUENCE</scope>
    <source>
        <strain evidence="6">CCMP443</strain>
    </source>
</reference>
<evidence type="ECO:0000256" key="1">
    <source>
        <dbReference type="ARBA" id="ARBA00004141"/>
    </source>
</evidence>
<evidence type="ECO:0000256" key="2">
    <source>
        <dbReference type="ARBA" id="ARBA00022692"/>
    </source>
</evidence>
<keyword evidence="2 5" id="KW-0812">Transmembrane</keyword>
<feature type="transmembrane region" description="Helical" evidence="5">
    <location>
        <begin position="122"/>
        <end position="145"/>
    </location>
</feature>
<evidence type="ECO:0000256" key="5">
    <source>
        <dbReference type="SAM" id="Phobius"/>
    </source>
</evidence>
<dbReference type="PANTHER" id="PTHR10231">
    <property type="entry name" value="NUCLEOTIDE-SUGAR TRANSMEMBRANE TRANSPORTER"/>
    <property type="match status" value="1"/>
</dbReference>
<feature type="transmembrane region" description="Helical" evidence="5">
    <location>
        <begin position="222"/>
        <end position="240"/>
    </location>
</feature>
<dbReference type="InterPro" id="IPR007271">
    <property type="entry name" value="Nuc_sug_transpt"/>
</dbReference>
<dbReference type="EMBL" id="HBFN01025219">
    <property type="protein sequence ID" value="CAD8800929.1"/>
    <property type="molecule type" value="Transcribed_RNA"/>
</dbReference>
<evidence type="ECO:0000256" key="3">
    <source>
        <dbReference type="ARBA" id="ARBA00022989"/>
    </source>
</evidence>
<feature type="transmembrane region" description="Helical" evidence="5">
    <location>
        <begin position="406"/>
        <end position="425"/>
    </location>
</feature>
<dbReference type="InterPro" id="IPR037185">
    <property type="entry name" value="EmrE-like"/>
</dbReference>
<organism evidence="6">
    <name type="scientific">Hemiselmis tepida</name>
    <dbReference type="NCBI Taxonomy" id="464990"/>
    <lineage>
        <taxon>Eukaryota</taxon>
        <taxon>Cryptophyceae</taxon>
        <taxon>Cryptomonadales</taxon>
        <taxon>Hemiselmidaceae</taxon>
        <taxon>Hemiselmis</taxon>
    </lineage>
</organism>
<feature type="transmembrane region" description="Helical" evidence="5">
    <location>
        <begin position="195"/>
        <end position="216"/>
    </location>
</feature>
<comment type="subcellular location">
    <subcellularLocation>
        <location evidence="1">Membrane</location>
        <topology evidence="1">Multi-pass membrane protein</topology>
    </subcellularLocation>
</comment>
<feature type="transmembrane region" description="Helical" evidence="5">
    <location>
        <begin position="294"/>
        <end position="314"/>
    </location>
</feature>
<dbReference type="SUPFAM" id="SSF103481">
    <property type="entry name" value="Multidrug resistance efflux transporter EmrE"/>
    <property type="match status" value="1"/>
</dbReference>
<dbReference type="Pfam" id="PF04142">
    <property type="entry name" value="Nuc_sug_transp"/>
    <property type="match status" value="1"/>
</dbReference>
<dbReference type="GO" id="GO:0000139">
    <property type="term" value="C:Golgi membrane"/>
    <property type="evidence" value="ECO:0007669"/>
    <property type="project" value="InterPro"/>
</dbReference>
<sequence>MQRLQAIMGPVLGEGQQSGEVDSQVVALLTDADAEMKDLHGEGSASKGDDAVVLVAMGPSAPKAHHELIEEELRLASEMAEQRMIARMKKISLVLLTLQNCVVIVALKYSRTRAAKDSDGRLYITTTAVALGEVVKFIISVWIIVWGGGLKGLGEDVKTEMIDKPIECAKMIVPSLLYTVQNNLMYAAMYHISAAAFQCTMQLKILTTAFFSVVLLGKHLELHRWGGLAVLMLGCIFVNLDQSSGSPQPPSALEGGGAQYPLLGVAMTVTAACTSGLAGVYFEKLLKGAKTSLWIRQIQLSLGGMGIGFACVALQDWDAVQEHGFLQGYTLFTWFLVLWSALGGLIIATVVKYADNLYKAFAVSMSIILSTLMSIPIFHFQLSLLFGLGAVLVISSIFLYEKMIPFNETTLAVFFLLLVSAGFLIKI</sequence>
<feature type="transmembrane region" description="Helical" evidence="5">
    <location>
        <begin position="357"/>
        <end position="375"/>
    </location>
</feature>
<evidence type="ECO:0008006" key="7">
    <source>
        <dbReference type="Google" id="ProtNLM"/>
    </source>
</evidence>
<proteinExistence type="predicted"/>
<name>A0A7S0VY81_9CRYP</name>
<dbReference type="NCBIfam" id="TIGR00803">
    <property type="entry name" value="nst"/>
    <property type="match status" value="1"/>
</dbReference>
<accession>A0A7S0VY81</accession>
<evidence type="ECO:0000313" key="6">
    <source>
        <dbReference type="EMBL" id="CAD8800929.1"/>
    </source>
</evidence>
<protein>
    <recommendedName>
        <fullName evidence="7">EamA domain-containing protein</fullName>
    </recommendedName>
</protein>